<keyword evidence="1" id="KW-0812">Transmembrane</keyword>
<dbReference type="Pfam" id="PF12730">
    <property type="entry name" value="ABC2_membrane_4"/>
    <property type="match status" value="1"/>
</dbReference>
<keyword evidence="1" id="KW-0472">Membrane</keyword>
<gene>
    <name evidence="2" type="ORF">KQI88_00825</name>
</gene>
<protein>
    <submittedName>
        <fullName evidence="2">ABC transporter permease</fullName>
    </submittedName>
</protein>
<reference evidence="2 3" key="1">
    <citation type="submission" date="2021-06" db="EMBL/GenBank/DDBJ databases">
        <authorList>
            <person name="Sun Q."/>
            <person name="Li D."/>
        </authorList>
    </citation>
    <scope>NUCLEOTIDE SEQUENCE [LARGE SCALE GENOMIC DNA]</scope>
    <source>
        <strain evidence="2 3">MSJ-5</strain>
    </source>
</reference>
<keyword evidence="1" id="KW-1133">Transmembrane helix</keyword>
<feature type="transmembrane region" description="Helical" evidence="1">
    <location>
        <begin position="108"/>
        <end position="133"/>
    </location>
</feature>
<dbReference type="PANTHER" id="PTHR37305:SF1">
    <property type="entry name" value="MEMBRANE PROTEIN"/>
    <property type="match status" value="1"/>
</dbReference>
<proteinExistence type="predicted"/>
<comment type="caution">
    <text evidence="2">The sequence shown here is derived from an EMBL/GenBank/DDBJ whole genome shotgun (WGS) entry which is preliminary data.</text>
</comment>
<evidence type="ECO:0000313" key="2">
    <source>
        <dbReference type="EMBL" id="MBU5674958.1"/>
    </source>
</evidence>
<feature type="transmembrane region" description="Helical" evidence="1">
    <location>
        <begin position="221"/>
        <end position="241"/>
    </location>
</feature>
<dbReference type="EMBL" id="JAHLQK010000001">
    <property type="protein sequence ID" value="MBU5674958.1"/>
    <property type="molecule type" value="Genomic_DNA"/>
</dbReference>
<feature type="transmembrane region" description="Helical" evidence="1">
    <location>
        <begin position="67"/>
        <end position="87"/>
    </location>
</feature>
<dbReference type="RefSeq" id="WP_216414471.1">
    <property type="nucleotide sequence ID" value="NZ_JAHLQK010000001.1"/>
</dbReference>
<name>A0ABS6FXZ2_9FIRM</name>
<evidence type="ECO:0000313" key="3">
    <source>
        <dbReference type="Proteomes" id="UP000779508"/>
    </source>
</evidence>
<evidence type="ECO:0000256" key="1">
    <source>
        <dbReference type="SAM" id="Phobius"/>
    </source>
</evidence>
<dbReference type="PANTHER" id="PTHR37305">
    <property type="entry name" value="INTEGRAL MEMBRANE PROTEIN-RELATED"/>
    <property type="match status" value="1"/>
</dbReference>
<dbReference type="Proteomes" id="UP000779508">
    <property type="component" value="Unassembled WGS sequence"/>
</dbReference>
<organism evidence="2 3">
    <name type="scientific">Alkaliphilus flagellatus</name>
    <dbReference type="NCBI Taxonomy" id="2841507"/>
    <lineage>
        <taxon>Bacteria</taxon>
        <taxon>Bacillati</taxon>
        <taxon>Bacillota</taxon>
        <taxon>Clostridia</taxon>
        <taxon>Peptostreptococcales</taxon>
        <taxon>Natronincolaceae</taxon>
        <taxon>Alkaliphilus</taxon>
    </lineage>
</organism>
<dbReference type="CDD" id="cd21809">
    <property type="entry name" value="ABC-2_lan_permease-like"/>
    <property type="match status" value="1"/>
</dbReference>
<sequence length="247" mass="28050">MKEFYQLLNGEFLKQKHSFTWPIALLTPILAGGLSFLNLFIRYDYLIGLGAKEGLNSWNVLLLQHHFMWFLFLPLVVTIFASMVHYIEYKSNSWKNTLALPVSRSKVYLAKWSTVFILSIIMILINAVALVIVGKILGFPEAIDFILISKYTFYQIAAITSVISIQCFISAEMRNTNIALAIGFVGIASSLFFAQSEKLSKLIPYAHTIYSLPDTTMNNNIALQYGLIFGIVFLVIGIYFFNRKEIC</sequence>
<feature type="transmembrane region" description="Helical" evidence="1">
    <location>
        <begin position="178"/>
        <end position="195"/>
    </location>
</feature>
<feature type="transmembrane region" description="Helical" evidence="1">
    <location>
        <begin position="21"/>
        <end position="41"/>
    </location>
</feature>
<keyword evidence="3" id="KW-1185">Reference proteome</keyword>
<feature type="transmembrane region" description="Helical" evidence="1">
    <location>
        <begin position="153"/>
        <end position="171"/>
    </location>
</feature>
<accession>A0ABS6FXZ2</accession>